<dbReference type="AlphaFoldDB" id="A0A1M5Y050"/>
<evidence type="ECO:0000313" key="2">
    <source>
        <dbReference type="Proteomes" id="UP000184268"/>
    </source>
</evidence>
<name>A0A1M5Y050_9GAMM</name>
<dbReference type="EMBL" id="FQXG01000006">
    <property type="protein sequence ID" value="SHI04903.1"/>
    <property type="molecule type" value="Genomic_DNA"/>
</dbReference>
<keyword evidence="2" id="KW-1185">Reference proteome</keyword>
<proteinExistence type="predicted"/>
<protein>
    <submittedName>
        <fullName evidence="1">Uncharacterized protein</fullName>
    </submittedName>
</protein>
<gene>
    <name evidence="1" type="ORF">SAMN02745129_3815</name>
</gene>
<sequence length="53" mass="6218">MYCHLNPYTFRRLNVLTPNNRNVTLINHRNPVLCVSLEDATDEPAQVRDHCRP</sequence>
<evidence type="ECO:0000313" key="1">
    <source>
        <dbReference type="EMBL" id="SHI04903.1"/>
    </source>
</evidence>
<dbReference type="Proteomes" id="UP000184268">
    <property type="component" value="Unassembled WGS sequence"/>
</dbReference>
<organism evidence="1 2">
    <name type="scientific">Ferrimonas marina</name>
    <dbReference type="NCBI Taxonomy" id="299255"/>
    <lineage>
        <taxon>Bacteria</taxon>
        <taxon>Pseudomonadati</taxon>
        <taxon>Pseudomonadota</taxon>
        <taxon>Gammaproteobacteria</taxon>
        <taxon>Alteromonadales</taxon>
        <taxon>Ferrimonadaceae</taxon>
        <taxon>Ferrimonas</taxon>
    </lineage>
</organism>
<reference evidence="1 2" key="1">
    <citation type="submission" date="2016-11" db="EMBL/GenBank/DDBJ databases">
        <authorList>
            <person name="Jaros S."/>
            <person name="Januszkiewicz K."/>
            <person name="Wedrychowicz H."/>
        </authorList>
    </citation>
    <scope>NUCLEOTIDE SEQUENCE [LARGE SCALE GENOMIC DNA]</scope>
    <source>
        <strain evidence="1 2">DSM 16917</strain>
    </source>
</reference>
<accession>A0A1M5Y050</accession>
<dbReference type="STRING" id="299255.SAMN02745129_3815"/>